<organism evidence="2 3">
    <name type="scientific">Xylaria bambusicola</name>
    <dbReference type="NCBI Taxonomy" id="326684"/>
    <lineage>
        <taxon>Eukaryota</taxon>
        <taxon>Fungi</taxon>
        <taxon>Dikarya</taxon>
        <taxon>Ascomycota</taxon>
        <taxon>Pezizomycotina</taxon>
        <taxon>Sordariomycetes</taxon>
        <taxon>Xylariomycetidae</taxon>
        <taxon>Xylariales</taxon>
        <taxon>Xylariaceae</taxon>
        <taxon>Xylaria</taxon>
    </lineage>
</organism>
<proteinExistence type="predicted"/>
<reference evidence="2 3" key="1">
    <citation type="submission" date="2023-10" db="EMBL/GenBank/DDBJ databases">
        <title>Draft genome sequence of Xylaria bambusicola isolate GMP-LS, the root and basal stem rot pathogen of sugarcane in Indonesia.</title>
        <authorList>
            <person name="Selvaraj P."/>
            <person name="Muralishankar V."/>
            <person name="Muruganantham S."/>
            <person name="Sp S."/>
            <person name="Haryani S."/>
            <person name="Lau K.J.X."/>
            <person name="Naqvi N.I."/>
        </authorList>
    </citation>
    <scope>NUCLEOTIDE SEQUENCE [LARGE SCALE GENOMIC DNA]</scope>
    <source>
        <strain evidence="2">GMP-LS</strain>
    </source>
</reference>
<keyword evidence="3" id="KW-1185">Reference proteome</keyword>
<dbReference type="EMBL" id="JAWHQM010000009">
    <property type="protein sequence ID" value="KAK5628596.1"/>
    <property type="molecule type" value="Genomic_DNA"/>
</dbReference>
<evidence type="ECO:0000313" key="2">
    <source>
        <dbReference type="EMBL" id="KAK5628596.1"/>
    </source>
</evidence>
<name>A0AAN7Z8L9_9PEZI</name>
<sequence>MFLDGNVCERPRDELPDDSAEGIVAGPVSADNTPSQAMAQRHFHRREKFSFRCNQRHFSNRQRILTTDGVSYRNANMTPEGGKERET</sequence>
<comment type="caution">
    <text evidence="2">The sequence shown here is derived from an EMBL/GenBank/DDBJ whole genome shotgun (WGS) entry which is preliminary data.</text>
</comment>
<evidence type="ECO:0000313" key="3">
    <source>
        <dbReference type="Proteomes" id="UP001305414"/>
    </source>
</evidence>
<evidence type="ECO:0000256" key="1">
    <source>
        <dbReference type="SAM" id="MobiDB-lite"/>
    </source>
</evidence>
<gene>
    <name evidence="2" type="ORF">RRF57_004311</name>
</gene>
<feature type="region of interest" description="Disordered" evidence="1">
    <location>
        <begin position="1"/>
        <end position="34"/>
    </location>
</feature>
<accession>A0AAN7Z8L9</accession>
<protein>
    <submittedName>
        <fullName evidence="2">Uncharacterized protein</fullName>
    </submittedName>
</protein>
<dbReference type="Proteomes" id="UP001305414">
    <property type="component" value="Unassembled WGS sequence"/>
</dbReference>
<dbReference type="AlphaFoldDB" id="A0AAN7Z8L9"/>